<keyword evidence="3" id="KW-1185">Reference proteome</keyword>
<evidence type="ECO:0000259" key="1">
    <source>
        <dbReference type="SMART" id="SM00849"/>
    </source>
</evidence>
<dbReference type="EMBL" id="JBHSZI010000001">
    <property type="protein sequence ID" value="MFC7058022.1"/>
    <property type="molecule type" value="Genomic_DNA"/>
</dbReference>
<accession>A0ABD5W260</accession>
<feature type="domain" description="Metallo-beta-lactamase" evidence="1">
    <location>
        <begin position="22"/>
        <end position="205"/>
    </location>
</feature>
<dbReference type="InterPro" id="IPR050855">
    <property type="entry name" value="NDM-1-like"/>
</dbReference>
<dbReference type="InterPro" id="IPR036866">
    <property type="entry name" value="RibonucZ/Hydroxyglut_hydro"/>
</dbReference>
<name>A0ABD5W260_9EURY</name>
<organism evidence="2 3">
    <name type="scientific">Halovenus salina</name>
    <dbReference type="NCBI Taxonomy" id="1510225"/>
    <lineage>
        <taxon>Archaea</taxon>
        <taxon>Methanobacteriati</taxon>
        <taxon>Methanobacteriota</taxon>
        <taxon>Stenosarchaea group</taxon>
        <taxon>Halobacteria</taxon>
        <taxon>Halobacteriales</taxon>
        <taxon>Haloarculaceae</taxon>
        <taxon>Halovenus</taxon>
    </lineage>
</organism>
<dbReference type="SMART" id="SM00849">
    <property type="entry name" value="Lactamase_B"/>
    <property type="match status" value="1"/>
</dbReference>
<dbReference type="RefSeq" id="WP_267163834.1">
    <property type="nucleotide sequence ID" value="NZ_CP112972.1"/>
</dbReference>
<dbReference type="Gene3D" id="3.60.15.10">
    <property type="entry name" value="Ribonuclease Z/Hydroxyacylglutathione hydrolase-like"/>
    <property type="match status" value="1"/>
</dbReference>
<gene>
    <name evidence="2" type="ORF">ACFQQG_07365</name>
</gene>
<evidence type="ECO:0000313" key="2">
    <source>
        <dbReference type="EMBL" id="MFC7058022.1"/>
    </source>
</evidence>
<dbReference type="GeneID" id="76629978"/>
<dbReference type="CDD" id="cd07721">
    <property type="entry name" value="yflN-like_MBL-fold"/>
    <property type="match status" value="1"/>
</dbReference>
<sequence length="224" mass="23703">MSLPSGVHALPQTVEHGEMTTTVHPAAVETEAGLLLVDVGFPGQTDQIVSALAEAGFDWSSVAGIVLTHQDGDHAGSLASVLDETDAVVYAHEECAPYVDGSKEPIKSPDGERYPPARVDVELVDGVTFQTAAGPMEVVFTPGHAPGHISLYFPDRSFLIAGDALTATDGRLQGPDQRYTPEMDEALGSARDLAERDIDEVLCYHGGPVGDGDERIARLVEELS</sequence>
<evidence type="ECO:0000313" key="3">
    <source>
        <dbReference type="Proteomes" id="UP001596445"/>
    </source>
</evidence>
<dbReference type="Pfam" id="PF00753">
    <property type="entry name" value="Lactamase_B"/>
    <property type="match status" value="1"/>
</dbReference>
<dbReference type="SUPFAM" id="SSF56281">
    <property type="entry name" value="Metallo-hydrolase/oxidoreductase"/>
    <property type="match status" value="1"/>
</dbReference>
<proteinExistence type="predicted"/>
<reference evidence="2 3" key="1">
    <citation type="journal article" date="2019" name="Int. J. Syst. Evol. Microbiol.">
        <title>The Global Catalogue of Microorganisms (GCM) 10K type strain sequencing project: providing services to taxonomists for standard genome sequencing and annotation.</title>
        <authorList>
            <consortium name="The Broad Institute Genomics Platform"/>
            <consortium name="The Broad Institute Genome Sequencing Center for Infectious Disease"/>
            <person name="Wu L."/>
            <person name="Ma J."/>
        </authorList>
    </citation>
    <scope>NUCLEOTIDE SEQUENCE [LARGE SCALE GENOMIC DNA]</scope>
    <source>
        <strain evidence="2 3">JCM 30072</strain>
    </source>
</reference>
<dbReference type="Proteomes" id="UP001596445">
    <property type="component" value="Unassembled WGS sequence"/>
</dbReference>
<protein>
    <submittedName>
        <fullName evidence="2">MBL fold metallo-hydrolase</fullName>
    </submittedName>
</protein>
<dbReference type="InterPro" id="IPR001279">
    <property type="entry name" value="Metallo-B-lactamas"/>
</dbReference>
<dbReference type="AlphaFoldDB" id="A0ABD5W260"/>
<dbReference type="PANTHER" id="PTHR42951">
    <property type="entry name" value="METALLO-BETA-LACTAMASE DOMAIN-CONTAINING"/>
    <property type="match status" value="1"/>
</dbReference>
<dbReference type="PANTHER" id="PTHR42951:SF15">
    <property type="entry name" value="METALLO-BETA-LACTAMASE SUPERFAMILY PROTEIN"/>
    <property type="match status" value="1"/>
</dbReference>
<comment type="caution">
    <text evidence="2">The sequence shown here is derived from an EMBL/GenBank/DDBJ whole genome shotgun (WGS) entry which is preliminary data.</text>
</comment>